<name>A0AAD6SPR7_9AGAR</name>
<reference evidence="3" key="1">
    <citation type="submission" date="2023-03" db="EMBL/GenBank/DDBJ databases">
        <title>Massive genome expansion in bonnet fungi (Mycena s.s.) driven by repeated elements and novel gene families across ecological guilds.</title>
        <authorList>
            <consortium name="Lawrence Berkeley National Laboratory"/>
            <person name="Harder C.B."/>
            <person name="Miyauchi S."/>
            <person name="Viragh M."/>
            <person name="Kuo A."/>
            <person name="Thoen E."/>
            <person name="Andreopoulos B."/>
            <person name="Lu D."/>
            <person name="Skrede I."/>
            <person name="Drula E."/>
            <person name="Henrissat B."/>
            <person name="Morin E."/>
            <person name="Kohler A."/>
            <person name="Barry K."/>
            <person name="LaButti K."/>
            <person name="Morin E."/>
            <person name="Salamov A."/>
            <person name="Lipzen A."/>
            <person name="Mereny Z."/>
            <person name="Hegedus B."/>
            <person name="Baldrian P."/>
            <person name="Stursova M."/>
            <person name="Weitz H."/>
            <person name="Taylor A."/>
            <person name="Grigoriev I.V."/>
            <person name="Nagy L.G."/>
            <person name="Martin F."/>
            <person name="Kauserud H."/>
        </authorList>
    </citation>
    <scope>NUCLEOTIDE SEQUENCE</scope>
    <source>
        <strain evidence="3">CBHHK200</strain>
    </source>
</reference>
<feature type="transmembrane region" description="Helical" evidence="2">
    <location>
        <begin position="143"/>
        <end position="161"/>
    </location>
</feature>
<feature type="transmembrane region" description="Helical" evidence="2">
    <location>
        <begin position="26"/>
        <end position="44"/>
    </location>
</feature>
<dbReference type="EMBL" id="JARJCM010000093">
    <property type="protein sequence ID" value="KAJ7030220.1"/>
    <property type="molecule type" value="Genomic_DNA"/>
</dbReference>
<keyword evidence="2" id="KW-1133">Transmembrane helix</keyword>
<feature type="transmembrane region" description="Helical" evidence="2">
    <location>
        <begin position="260"/>
        <end position="280"/>
    </location>
</feature>
<feature type="transmembrane region" description="Helical" evidence="2">
    <location>
        <begin position="181"/>
        <end position="200"/>
    </location>
</feature>
<feature type="transmembrane region" description="Helical" evidence="2">
    <location>
        <begin position="51"/>
        <end position="73"/>
    </location>
</feature>
<comment type="caution">
    <text evidence="3">The sequence shown here is derived from an EMBL/GenBank/DDBJ whole genome shotgun (WGS) entry which is preliminary data.</text>
</comment>
<proteinExistence type="predicted"/>
<feature type="transmembrane region" description="Helical" evidence="2">
    <location>
        <begin position="116"/>
        <end position="136"/>
    </location>
</feature>
<accession>A0AAD6SPR7</accession>
<evidence type="ECO:0000256" key="1">
    <source>
        <dbReference type="SAM" id="MobiDB-lite"/>
    </source>
</evidence>
<evidence type="ECO:0000313" key="4">
    <source>
        <dbReference type="Proteomes" id="UP001218188"/>
    </source>
</evidence>
<keyword evidence="2" id="KW-0812">Transmembrane</keyword>
<keyword evidence="4" id="KW-1185">Reference proteome</keyword>
<dbReference type="Proteomes" id="UP001218188">
    <property type="component" value="Unassembled WGS sequence"/>
</dbReference>
<sequence>MSTPEDIVLSYGESLYRDFVPHDVGYVFYGIYLVVFVIYFWTTIQRPMPSIAARLLFCAMLLLFFSSTAQYIADMLLSLEQMEAYLTWTSVPLADRRTVWLQTHAGLYKTQRWPTAFNFVISDLIVIWRASVIFTLSRWIRVSLWSVGLADVGVWLCAASITSRDAVERTQNRSIDETINTVANCMSLATNLVGTVAIGVKAWNQRKFMKQHTMWGSNVPRVLLLLVETGGIWAMVQLAFSVLQQVNHGGNAKLDLATAVVARIATYFAAILPTATLIIARSQRSVDYVFKFSHPVASFVSYNHEPEPWNGDASNHPLSSIRRSNVPFGEVDSLEWELKESPLANQRPGAPEPCILPPNIRGESCNHR</sequence>
<gene>
    <name evidence="3" type="ORF">C8F04DRAFT_737354</name>
</gene>
<evidence type="ECO:0000256" key="2">
    <source>
        <dbReference type="SAM" id="Phobius"/>
    </source>
</evidence>
<organism evidence="3 4">
    <name type="scientific">Mycena alexandri</name>
    <dbReference type="NCBI Taxonomy" id="1745969"/>
    <lineage>
        <taxon>Eukaryota</taxon>
        <taxon>Fungi</taxon>
        <taxon>Dikarya</taxon>
        <taxon>Basidiomycota</taxon>
        <taxon>Agaricomycotina</taxon>
        <taxon>Agaricomycetes</taxon>
        <taxon>Agaricomycetidae</taxon>
        <taxon>Agaricales</taxon>
        <taxon>Marasmiineae</taxon>
        <taxon>Mycenaceae</taxon>
        <taxon>Mycena</taxon>
    </lineage>
</organism>
<keyword evidence="2" id="KW-0472">Membrane</keyword>
<feature type="transmembrane region" description="Helical" evidence="2">
    <location>
        <begin position="221"/>
        <end position="240"/>
    </location>
</feature>
<evidence type="ECO:0000313" key="3">
    <source>
        <dbReference type="EMBL" id="KAJ7030220.1"/>
    </source>
</evidence>
<protein>
    <submittedName>
        <fullName evidence="3">Uncharacterized protein</fullName>
    </submittedName>
</protein>
<dbReference type="AlphaFoldDB" id="A0AAD6SPR7"/>
<feature type="region of interest" description="Disordered" evidence="1">
    <location>
        <begin position="342"/>
        <end position="368"/>
    </location>
</feature>